<evidence type="ECO:0000256" key="1">
    <source>
        <dbReference type="ARBA" id="ARBA00004370"/>
    </source>
</evidence>
<evidence type="ECO:0000313" key="9">
    <source>
        <dbReference type="Proteomes" id="UP000143247"/>
    </source>
</evidence>
<dbReference type="RefSeq" id="YP_009259649.1">
    <property type="nucleotide sequence ID" value="NC_030451.1"/>
</dbReference>
<evidence type="ECO:0000259" key="7">
    <source>
        <dbReference type="Pfam" id="PF00974"/>
    </source>
</evidence>
<dbReference type="KEGG" id="vg:37627565"/>
<dbReference type="GO" id="GO:0016020">
    <property type="term" value="C:membrane"/>
    <property type="evidence" value="ECO:0007669"/>
    <property type="project" value="UniProtKB-SubCell"/>
</dbReference>
<keyword evidence="6" id="KW-0812">Transmembrane</keyword>
<feature type="region of interest" description="Disordered" evidence="5">
    <location>
        <begin position="299"/>
        <end position="319"/>
    </location>
</feature>
<accession>A0A0X9K747</accession>
<dbReference type="EMBL" id="KP735609">
    <property type="protein sequence ID" value="ALU09128.1"/>
    <property type="molecule type" value="Viral_cRNA"/>
</dbReference>
<keyword evidence="2" id="KW-0732">Signal</keyword>
<dbReference type="InterPro" id="IPR001903">
    <property type="entry name" value="Rhabdo_glycop_FD"/>
</dbReference>
<keyword evidence="6" id="KW-1133">Transmembrane helix</keyword>
<dbReference type="Pfam" id="PF00974">
    <property type="entry name" value="Rhabdo_glycop_FD"/>
    <property type="match status" value="1"/>
</dbReference>
<protein>
    <submittedName>
        <fullName evidence="8">Putative glycoprotein B</fullName>
    </submittedName>
</protein>
<name>A0A0X9K747_9RHAB</name>
<keyword evidence="9" id="KW-1185">Reference proteome</keyword>
<feature type="transmembrane region" description="Helical" evidence="6">
    <location>
        <begin position="12"/>
        <end position="29"/>
    </location>
</feature>
<sequence>MSDFKTQTNTLQVLMLLGIGILSMVNFISGTGDGQGKVIGIVKKAQTIYRKVPSPPECELDDDHEVSFPVQGSIWRYKSSNADMVGFILTKSETTTFCHENLLGGEEKRILQVRDLPFREVDTEDRIQVEKLRKATFEAKIPEWECSYFSDNTVKTKIYHVKKMNYQYDPSTRKIVIPPGITSEEGNGIFKLGNNSLFITMSPKPVFPECNIELFKSSVATLVRKKTEVHQVIFNQFKEMYYYNVKQFMMCFKTRIYLTLGGYLISTVNITSTSHTTPTNPTPPSATKPPLIITDAPIPTSTAGHGHGKRTKREVTPQEETIRVPSYRDIQLSCVTENWLENIKLRKKVYSVDIGAACWELSSETIEEDSTSSRRRRSLNDVHEVDSHIFLNYQHELSRTELQWGLYHLANKTSEALTHLAKEFCLEQLMHHTALMEEIDKGSISMATFSSFYPDYIYHSISLKNNVIEIQEGSIKFVNLMDPLVCCERRCRIIDTKNRTMWLESSSRRIYELSESQTSCRWKPNSFIVQDKKTRNWIDVMDAEVISPLYKLKSLNRPDPLEFSFNTTNIYNPYDFLSPLYTDIVKSHRGEDVTVSYGKKFSWLLGAVDSVKEFVSSFKGQLIIGLFCIFLIVVLVLKMFHFILNKKVNRRGEGSPVMVPLTRYGDRIPASSF</sequence>
<evidence type="ECO:0000256" key="2">
    <source>
        <dbReference type="ARBA" id="ARBA00022729"/>
    </source>
</evidence>
<proteinExistence type="predicted"/>
<evidence type="ECO:0000313" key="8">
    <source>
        <dbReference type="EMBL" id="ALU09128.1"/>
    </source>
</evidence>
<organism evidence="8 9">
    <name type="scientific">Diachasmimorpha longicaudata rhabdovirus</name>
    <dbReference type="NCBI Taxonomy" id="1585246"/>
    <lineage>
        <taxon>Viruses</taxon>
        <taxon>Riboviria</taxon>
        <taxon>Orthornavirae</taxon>
        <taxon>Negarnaviricota</taxon>
        <taxon>Haploviricotina</taxon>
        <taxon>Monjiviricetes</taxon>
        <taxon>Mononegavirales</taxon>
        <taxon>Rhabdoviridae</taxon>
    </lineage>
</organism>
<dbReference type="GeneID" id="37627565"/>
<feature type="domain" description="Spike glycoprotein fusion" evidence="7">
    <location>
        <begin position="86"/>
        <end position="176"/>
    </location>
</feature>
<evidence type="ECO:0000256" key="5">
    <source>
        <dbReference type="SAM" id="MobiDB-lite"/>
    </source>
</evidence>
<comment type="subcellular location">
    <subcellularLocation>
        <location evidence="1">Membrane</location>
    </subcellularLocation>
</comment>
<keyword evidence="4" id="KW-0325">Glycoprotein</keyword>
<reference evidence="8 9" key="1">
    <citation type="submission" date="2015-02" db="EMBL/GenBank/DDBJ databases">
        <title>Diachasmimorpha longicaudata rhabdovirus genome.</title>
        <authorList>
            <person name="Simmonds T.J."/>
            <person name="Burke G.R."/>
        </authorList>
    </citation>
    <scope>NUCLEOTIDE SEQUENCE [LARGE SCALE GENOMIC DNA]</scope>
    <source>
        <strain evidence="8">UGA</strain>
    </source>
</reference>
<keyword evidence="3 6" id="KW-0472">Membrane</keyword>
<feature type="transmembrane region" description="Helical" evidence="6">
    <location>
        <begin position="622"/>
        <end position="644"/>
    </location>
</feature>
<evidence type="ECO:0000256" key="3">
    <source>
        <dbReference type="ARBA" id="ARBA00023136"/>
    </source>
</evidence>
<dbReference type="Proteomes" id="UP000143247">
    <property type="component" value="Segment"/>
</dbReference>
<gene>
    <name evidence="8" type="primary">G</name>
    <name evidence="8" type="ORF">RS08_05</name>
</gene>
<dbReference type="GO" id="GO:0019031">
    <property type="term" value="C:viral envelope"/>
    <property type="evidence" value="ECO:0007669"/>
    <property type="project" value="InterPro"/>
</dbReference>
<evidence type="ECO:0000256" key="6">
    <source>
        <dbReference type="SAM" id="Phobius"/>
    </source>
</evidence>
<evidence type="ECO:0000256" key="4">
    <source>
        <dbReference type="ARBA" id="ARBA00023180"/>
    </source>
</evidence>